<dbReference type="AlphaFoldDB" id="A0A645G1J6"/>
<accession>A0A645G1J6</accession>
<name>A0A645G1J6_9ZZZZ</name>
<protein>
    <submittedName>
        <fullName evidence="2">Uncharacterized protein</fullName>
    </submittedName>
</protein>
<keyword evidence="1" id="KW-0812">Transmembrane</keyword>
<comment type="caution">
    <text evidence="2">The sequence shown here is derived from an EMBL/GenBank/DDBJ whole genome shotgun (WGS) entry which is preliminary data.</text>
</comment>
<organism evidence="2">
    <name type="scientific">bioreactor metagenome</name>
    <dbReference type="NCBI Taxonomy" id="1076179"/>
    <lineage>
        <taxon>unclassified sequences</taxon>
        <taxon>metagenomes</taxon>
        <taxon>ecological metagenomes</taxon>
    </lineage>
</organism>
<sequence>MDDQTAFVELLEFDIVASAMIVVDDHTFCTCIETCGHRSVDFTGQQFTHTFSVGEPFRCLIEPVLIKAPTGDSLNIGLNINFHFLSSGFWVLIWLLK</sequence>
<reference evidence="2" key="1">
    <citation type="submission" date="2019-08" db="EMBL/GenBank/DDBJ databases">
        <authorList>
            <person name="Kucharzyk K."/>
            <person name="Murdoch R.W."/>
            <person name="Higgins S."/>
            <person name="Loffler F."/>
        </authorList>
    </citation>
    <scope>NUCLEOTIDE SEQUENCE</scope>
</reference>
<keyword evidence="1" id="KW-0472">Membrane</keyword>
<keyword evidence="1" id="KW-1133">Transmembrane helix</keyword>
<dbReference type="EMBL" id="VSSQ01067688">
    <property type="protein sequence ID" value="MPN20036.1"/>
    <property type="molecule type" value="Genomic_DNA"/>
</dbReference>
<feature type="transmembrane region" description="Helical" evidence="1">
    <location>
        <begin position="76"/>
        <end position="96"/>
    </location>
</feature>
<proteinExistence type="predicted"/>
<evidence type="ECO:0000256" key="1">
    <source>
        <dbReference type="SAM" id="Phobius"/>
    </source>
</evidence>
<evidence type="ECO:0000313" key="2">
    <source>
        <dbReference type="EMBL" id="MPN20036.1"/>
    </source>
</evidence>
<gene>
    <name evidence="2" type="ORF">SDC9_167412</name>
</gene>